<organism evidence="2 3">
    <name type="scientific">Nicotiana attenuata</name>
    <name type="common">Coyote tobacco</name>
    <dbReference type="NCBI Taxonomy" id="49451"/>
    <lineage>
        <taxon>Eukaryota</taxon>
        <taxon>Viridiplantae</taxon>
        <taxon>Streptophyta</taxon>
        <taxon>Embryophyta</taxon>
        <taxon>Tracheophyta</taxon>
        <taxon>Spermatophyta</taxon>
        <taxon>Magnoliopsida</taxon>
        <taxon>eudicotyledons</taxon>
        <taxon>Gunneridae</taxon>
        <taxon>Pentapetalae</taxon>
        <taxon>asterids</taxon>
        <taxon>lamiids</taxon>
        <taxon>Solanales</taxon>
        <taxon>Solanaceae</taxon>
        <taxon>Nicotianoideae</taxon>
        <taxon>Nicotianeae</taxon>
        <taxon>Nicotiana</taxon>
    </lineage>
</organism>
<evidence type="ECO:0000259" key="1">
    <source>
        <dbReference type="Pfam" id="PF13456"/>
    </source>
</evidence>
<evidence type="ECO:0000313" key="3">
    <source>
        <dbReference type="Proteomes" id="UP000187609"/>
    </source>
</evidence>
<dbReference type="SMR" id="A0A1J6IAE4"/>
<reference evidence="2" key="1">
    <citation type="submission" date="2016-11" db="EMBL/GenBank/DDBJ databases">
        <title>The genome of Nicotiana attenuata.</title>
        <authorList>
            <person name="Xu S."/>
            <person name="Brockmoeller T."/>
            <person name="Gaquerel E."/>
            <person name="Navarro A."/>
            <person name="Kuhl H."/>
            <person name="Gase K."/>
            <person name="Ling Z."/>
            <person name="Zhou W."/>
            <person name="Kreitzer C."/>
            <person name="Stanke M."/>
            <person name="Tang H."/>
            <person name="Lyons E."/>
            <person name="Pandey P."/>
            <person name="Pandey S.P."/>
            <person name="Timmermann B."/>
            <person name="Baldwin I.T."/>
        </authorList>
    </citation>
    <scope>NUCLEOTIDE SEQUENCE [LARGE SCALE GENOMIC DNA]</scope>
    <source>
        <strain evidence="2">UT</strain>
    </source>
</reference>
<comment type="caution">
    <text evidence="2">The sequence shown here is derived from an EMBL/GenBank/DDBJ whole genome shotgun (WGS) entry which is preliminary data.</text>
</comment>
<dbReference type="InterPro" id="IPR053151">
    <property type="entry name" value="RNase_H-like"/>
</dbReference>
<name>A0A1J6IAE4_NICAT</name>
<dbReference type="PANTHER" id="PTHR47723:SF19">
    <property type="entry name" value="POLYNUCLEOTIDYL TRANSFERASE, RIBONUCLEASE H-LIKE SUPERFAMILY PROTEIN"/>
    <property type="match status" value="1"/>
</dbReference>
<dbReference type="InterPro" id="IPR036397">
    <property type="entry name" value="RNaseH_sf"/>
</dbReference>
<gene>
    <name evidence="2" type="ORF">A4A49_56677</name>
</gene>
<dbReference type="AlphaFoldDB" id="A0A1J6IAE4"/>
<dbReference type="Gene3D" id="3.30.420.10">
    <property type="entry name" value="Ribonuclease H-like superfamily/Ribonuclease H"/>
    <property type="match status" value="1"/>
</dbReference>
<keyword evidence="3" id="KW-1185">Reference proteome</keyword>
<dbReference type="InterPro" id="IPR012337">
    <property type="entry name" value="RNaseH-like_sf"/>
</dbReference>
<dbReference type="PANTHER" id="PTHR47723">
    <property type="entry name" value="OS05G0353850 PROTEIN"/>
    <property type="match status" value="1"/>
</dbReference>
<evidence type="ECO:0000313" key="2">
    <source>
        <dbReference type="EMBL" id="OIT02005.1"/>
    </source>
</evidence>
<dbReference type="EMBL" id="MJEQ01037188">
    <property type="protein sequence ID" value="OIT02005.1"/>
    <property type="molecule type" value="Genomic_DNA"/>
</dbReference>
<dbReference type="CDD" id="cd06222">
    <property type="entry name" value="RNase_H_like"/>
    <property type="match status" value="1"/>
</dbReference>
<dbReference type="Proteomes" id="UP000187609">
    <property type="component" value="Unassembled WGS sequence"/>
</dbReference>
<sequence>LALKTGFQIAKEQGLTNLEVETDSTDAINCLENGMTIFNNIIFECRSSMNQVKVQGIHHIFREANKLAHMIARRTLCDNKGSDLTILYYPPHFASNVLRSDSEGATHLIKNIRKDVCSRLAYFGNKNVFRDMLCNSQVVNVPPDNYACMNSTIM</sequence>
<dbReference type="Pfam" id="PF13456">
    <property type="entry name" value="RVT_3"/>
    <property type="match status" value="1"/>
</dbReference>
<proteinExistence type="predicted"/>
<protein>
    <recommendedName>
        <fullName evidence="1">RNase H type-1 domain-containing protein</fullName>
    </recommendedName>
</protein>
<feature type="domain" description="RNase H type-1" evidence="1">
    <location>
        <begin position="2"/>
        <end position="74"/>
    </location>
</feature>
<dbReference type="GO" id="GO:0004523">
    <property type="term" value="F:RNA-DNA hybrid ribonuclease activity"/>
    <property type="evidence" value="ECO:0007669"/>
    <property type="project" value="InterPro"/>
</dbReference>
<accession>A0A1J6IAE4</accession>
<dbReference type="GO" id="GO:0003676">
    <property type="term" value="F:nucleic acid binding"/>
    <property type="evidence" value="ECO:0007669"/>
    <property type="project" value="InterPro"/>
</dbReference>
<dbReference type="InterPro" id="IPR044730">
    <property type="entry name" value="RNase_H-like_dom_plant"/>
</dbReference>
<dbReference type="SUPFAM" id="SSF53098">
    <property type="entry name" value="Ribonuclease H-like"/>
    <property type="match status" value="1"/>
</dbReference>
<dbReference type="InterPro" id="IPR002156">
    <property type="entry name" value="RNaseH_domain"/>
</dbReference>
<feature type="non-terminal residue" evidence="2">
    <location>
        <position position="1"/>
    </location>
</feature>